<dbReference type="PATRIC" id="fig|659018.3.peg.2629"/>
<name>A0A0R0DP87_9GAMM</name>
<dbReference type="PIRSF" id="PIRSF015283">
    <property type="entry name" value="Regulatory_RpfE"/>
    <property type="match status" value="1"/>
</dbReference>
<dbReference type="AlphaFoldDB" id="A0A0R0DP87"/>
<dbReference type="STRING" id="659018.ABB34_12450"/>
<comment type="caution">
    <text evidence="1">The sequence shown here is derived from an EMBL/GenBank/DDBJ whole genome shotgun (WGS) entry which is preliminary data.</text>
</comment>
<dbReference type="RefSeq" id="WP_057641649.1">
    <property type="nucleotide sequence ID" value="NZ_LDJP01000074.1"/>
</dbReference>
<dbReference type="Proteomes" id="UP000050940">
    <property type="component" value="Unassembled WGS sequence"/>
</dbReference>
<proteinExistence type="predicted"/>
<accession>A0A0R0DP87</accession>
<organism evidence="1 2">
    <name type="scientific">Stenotrophomonas daejeonensis</name>
    <dbReference type="NCBI Taxonomy" id="659018"/>
    <lineage>
        <taxon>Bacteria</taxon>
        <taxon>Pseudomonadati</taxon>
        <taxon>Pseudomonadota</taxon>
        <taxon>Gammaproteobacteria</taxon>
        <taxon>Lysobacterales</taxon>
        <taxon>Lysobacteraceae</taxon>
        <taxon>Stenotrophomonas</taxon>
    </lineage>
</organism>
<evidence type="ECO:0000313" key="1">
    <source>
        <dbReference type="EMBL" id="KRG83312.1"/>
    </source>
</evidence>
<dbReference type="EMBL" id="LDJP01000074">
    <property type="protein sequence ID" value="KRG83312.1"/>
    <property type="molecule type" value="Genomic_DNA"/>
</dbReference>
<dbReference type="OrthoDB" id="5295974at2"/>
<protein>
    <submittedName>
        <fullName evidence="1">Phosphoglycerate mutase</fullName>
    </submittedName>
</protein>
<evidence type="ECO:0000313" key="2">
    <source>
        <dbReference type="Proteomes" id="UP000050940"/>
    </source>
</evidence>
<sequence>MTHAKATLLLPARNRFPNGALPAQVANALGRADHSEGEAGESAQLRRHFDVRPQAWSAAALTRQHDADDAGDSLWLRADPANVAPDMQGARLMASAETLRLEQDDVDALLPALQPLFAGFGFRLDAPTPSRWYLRLPDDTPLPAFAAPETVLGDDLFEHLPEGEHGRRWRSLLTEAQVLLHQHPWNEQRSAQGRRAVNSLWFWGAGRLPGSVQTGHAQVRSRDALLQALAQLAGVRIDGEHAVDALVDLRQLRSLEQLTRDAIAPLLDAIARGELRELRLDFEDGAQYRIHRGQRWRFWKKPLATLAND</sequence>
<keyword evidence="2" id="KW-1185">Reference proteome</keyword>
<gene>
    <name evidence="1" type="ORF">ABB34_12450</name>
</gene>
<reference evidence="1 2" key="1">
    <citation type="submission" date="2015-05" db="EMBL/GenBank/DDBJ databases">
        <title>Genome sequencing and analysis of members of genus Stenotrophomonas.</title>
        <authorList>
            <person name="Patil P.P."/>
            <person name="Midha S."/>
            <person name="Patil P.B."/>
        </authorList>
    </citation>
    <scope>NUCLEOTIDE SEQUENCE [LARGE SCALE GENOMIC DNA]</scope>
    <source>
        <strain evidence="1 2">JCM 16244</strain>
    </source>
</reference>
<dbReference type="InterPro" id="IPR016631">
    <property type="entry name" value="Regulatory_RpfE"/>
</dbReference>